<evidence type="ECO:0000313" key="2">
    <source>
        <dbReference type="EMBL" id="MDR6202278.1"/>
    </source>
</evidence>
<organism evidence="2 3">
    <name type="scientific">Paraburkholderia graminis</name>
    <dbReference type="NCBI Taxonomy" id="60548"/>
    <lineage>
        <taxon>Bacteria</taxon>
        <taxon>Pseudomonadati</taxon>
        <taxon>Pseudomonadota</taxon>
        <taxon>Betaproteobacteria</taxon>
        <taxon>Burkholderiales</taxon>
        <taxon>Burkholderiaceae</taxon>
        <taxon>Paraburkholderia</taxon>
    </lineage>
</organism>
<dbReference type="Proteomes" id="UP001245184">
    <property type="component" value="Unassembled WGS sequence"/>
</dbReference>
<dbReference type="PANTHER" id="PTHR43194">
    <property type="entry name" value="HYDROLASE ALPHA/BETA FOLD FAMILY"/>
    <property type="match status" value="1"/>
</dbReference>
<dbReference type="InterPro" id="IPR029058">
    <property type="entry name" value="AB_hydrolase_fold"/>
</dbReference>
<dbReference type="RefSeq" id="WP_029970924.1">
    <property type="nucleotide sequence ID" value="NZ_ATXV01000014.1"/>
</dbReference>
<dbReference type="Gene3D" id="3.40.50.1820">
    <property type="entry name" value="alpha/beta hydrolase"/>
    <property type="match status" value="1"/>
</dbReference>
<dbReference type="Pfam" id="PF12697">
    <property type="entry name" value="Abhydrolase_6"/>
    <property type="match status" value="1"/>
</dbReference>
<gene>
    <name evidence="2" type="ORF">QF025_000998</name>
</gene>
<dbReference type="SUPFAM" id="SSF53474">
    <property type="entry name" value="alpha/beta-Hydrolases"/>
    <property type="match status" value="1"/>
</dbReference>
<reference evidence="2 3" key="1">
    <citation type="submission" date="2023-08" db="EMBL/GenBank/DDBJ databases">
        <title>Genome sequencing of plant associated microbes to promote plant fitness in Sorghum bicolor and Oryza sativa.</title>
        <authorList>
            <person name="Coleman-Derr D."/>
        </authorList>
    </citation>
    <scope>NUCLEOTIDE SEQUENCE [LARGE SCALE GENOMIC DNA]</scope>
    <source>
        <strain evidence="2 3">SLBN-33</strain>
    </source>
</reference>
<protein>
    <submittedName>
        <fullName evidence="2">Pimeloyl-ACP methyl ester carboxylesterase</fullName>
    </submittedName>
</protein>
<name>A0ABD5CBJ5_9BURK</name>
<accession>A0ABD5CBJ5</accession>
<dbReference type="EMBL" id="JAVIZN010000002">
    <property type="protein sequence ID" value="MDR6202278.1"/>
    <property type="molecule type" value="Genomic_DNA"/>
</dbReference>
<dbReference type="InterPro" id="IPR050228">
    <property type="entry name" value="Carboxylesterase_BioH"/>
</dbReference>
<evidence type="ECO:0000313" key="3">
    <source>
        <dbReference type="Proteomes" id="UP001245184"/>
    </source>
</evidence>
<evidence type="ECO:0000259" key="1">
    <source>
        <dbReference type="Pfam" id="PF12697"/>
    </source>
</evidence>
<proteinExistence type="predicted"/>
<sequence length="247" mass="27152">MKTPPPLVMIHGLMGSLDFFQPAVHIREATVHTPHLPGYGSQQGTTPFTLEAQARAVLAYLRDHVDEPCWLLGHSVGGAIAMLAAAAEPERIRGMISVEGNFTLNDAFWCAKIAAMDDATWRAEHQSMVDDPVNWLRNSGIEPDSQRLEWARAILHNQPASTLQAMARAVVRETGSPDYLLKVRAVADRGAPICLLAGERSASSWDVPDWMRRVATADVIQPAAGHMMMLEEPKEFCRIVDAMIVGH</sequence>
<dbReference type="PANTHER" id="PTHR43194:SF5">
    <property type="entry name" value="PIMELOYL-[ACYL-CARRIER PROTEIN] METHYL ESTER ESTERASE"/>
    <property type="match status" value="1"/>
</dbReference>
<comment type="caution">
    <text evidence="2">The sequence shown here is derived from an EMBL/GenBank/DDBJ whole genome shotgun (WGS) entry which is preliminary data.</text>
</comment>
<dbReference type="InterPro" id="IPR000073">
    <property type="entry name" value="AB_hydrolase_1"/>
</dbReference>
<feature type="domain" description="AB hydrolase-1" evidence="1">
    <location>
        <begin position="7"/>
        <end position="238"/>
    </location>
</feature>
<dbReference type="AlphaFoldDB" id="A0ABD5CBJ5"/>